<evidence type="ECO:0000313" key="1">
    <source>
        <dbReference type="Proteomes" id="UP000887579"/>
    </source>
</evidence>
<accession>A0AC34F4C7</accession>
<organism evidence="1 2">
    <name type="scientific">Panagrolaimus sp. ES5</name>
    <dbReference type="NCBI Taxonomy" id="591445"/>
    <lineage>
        <taxon>Eukaryota</taxon>
        <taxon>Metazoa</taxon>
        <taxon>Ecdysozoa</taxon>
        <taxon>Nematoda</taxon>
        <taxon>Chromadorea</taxon>
        <taxon>Rhabditida</taxon>
        <taxon>Tylenchina</taxon>
        <taxon>Panagrolaimomorpha</taxon>
        <taxon>Panagrolaimoidea</taxon>
        <taxon>Panagrolaimidae</taxon>
        <taxon>Panagrolaimus</taxon>
    </lineage>
</organism>
<name>A0AC34F4C7_9BILA</name>
<evidence type="ECO:0000313" key="2">
    <source>
        <dbReference type="WBParaSite" id="ES5_v2.g11704.t1"/>
    </source>
</evidence>
<proteinExistence type="predicted"/>
<dbReference type="Proteomes" id="UP000887579">
    <property type="component" value="Unplaced"/>
</dbReference>
<sequence>MTTSAEDSESDERIVIDENTEEVDLVRQRLTDLGDLSFLKSAKVLNLRWNRLTKIQGLNIPTLTELILYDNQIKKIENLDLLVNLKYLDLSYNRIEKMENLDGLEKLEKLYVCRNKISKIEGLENLKNLKVLEFGDNRIERIENLESLINLEELHLGANQIKIIENLECLSSTLKLLDLPANAITKIKGLETLKNLETLSIAQNGVSKIENLDLLQNLRVLDLNDNIIKELEGLKNLKKLNRLWIRKIKNLTPAKLVAELSMLSSLEHLVIEGTELSKEKDYRQQIFEVLPNLQQLDSYPIWWKSGDPWQLAPDGFFGDRKKET</sequence>
<reference evidence="2" key="1">
    <citation type="submission" date="2022-11" db="UniProtKB">
        <authorList>
            <consortium name="WormBaseParasite"/>
        </authorList>
    </citation>
    <scope>IDENTIFICATION</scope>
</reference>
<protein>
    <submittedName>
        <fullName evidence="2">Protein phosphatase 1 regulatory subunit 7</fullName>
    </submittedName>
</protein>
<dbReference type="WBParaSite" id="ES5_v2.g11704.t1">
    <property type="protein sequence ID" value="ES5_v2.g11704.t1"/>
    <property type="gene ID" value="ES5_v2.g11704"/>
</dbReference>